<feature type="compositionally biased region" description="Basic and acidic residues" evidence="2">
    <location>
        <begin position="54"/>
        <end position="75"/>
    </location>
</feature>
<dbReference type="SUPFAM" id="SSF69318">
    <property type="entry name" value="Integrin alpha N-terminal domain"/>
    <property type="match status" value="1"/>
</dbReference>
<accession>A0A1I3SEN1</accession>
<evidence type="ECO:0000313" key="3">
    <source>
        <dbReference type="EMBL" id="SFJ57284.1"/>
    </source>
</evidence>
<dbReference type="Gene3D" id="2.130.10.130">
    <property type="entry name" value="Integrin alpha, N-terminal"/>
    <property type="match status" value="1"/>
</dbReference>
<reference evidence="4" key="1">
    <citation type="submission" date="2016-10" db="EMBL/GenBank/DDBJ databases">
        <authorList>
            <person name="Varghese N."/>
            <person name="Submissions S."/>
        </authorList>
    </citation>
    <scope>NUCLEOTIDE SEQUENCE [LARGE SCALE GENOMIC DNA]</scope>
    <source>
        <strain evidence="4">DSM 26348</strain>
    </source>
</reference>
<dbReference type="RefSeq" id="WP_092056632.1">
    <property type="nucleotide sequence ID" value="NZ_FOQD01000024.1"/>
</dbReference>
<dbReference type="PANTHER" id="PTHR44103:SF1">
    <property type="entry name" value="PROPROTEIN CONVERTASE P"/>
    <property type="match status" value="1"/>
</dbReference>
<dbReference type="AlphaFoldDB" id="A0A1I3SEN1"/>
<name>A0A1I3SEN1_9PLAN</name>
<proteinExistence type="predicted"/>
<gene>
    <name evidence="3" type="ORF">SAMN05421753_1249</name>
</gene>
<dbReference type="InterPro" id="IPR028994">
    <property type="entry name" value="Integrin_alpha_N"/>
</dbReference>
<evidence type="ECO:0000256" key="1">
    <source>
        <dbReference type="ARBA" id="ARBA00022729"/>
    </source>
</evidence>
<organism evidence="3 4">
    <name type="scientific">Planctomicrobium piriforme</name>
    <dbReference type="NCBI Taxonomy" id="1576369"/>
    <lineage>
        <taxon>Bacteria</taxon>
        <taxon>Pseudomonadati</taxon>
        <taxon>Planctomycetota</taxon>
        <taxon>Planctomycetia</taxon>
        <taxon>Planctomycetales</taxon>
        <taxon>Planctomycetaceae</taxon>
        <taxon>Planctomicrobium</taxon>
    </lineage>
</organism>
<dbReference type="InterPro" id="IPR013517">
    <property type="entry name" value="FG-GAP"/>
</dbReference>
<sequence length="794" mass="88445">MTEVVASQGKHNSTFQGRFEPLPIALLAVCLVVNAMQPVEVLANDQPPSSLSQLDHETSNKQAKEASKAVEEKVTHSSVKSEPTVTFAPARPLTSAGVPIVLSKHAAPRLVDWNNDGVLDLLVACGDGSVWLFLQGSGKNRTDFLPGAPLAAAGENVQLGNGFSGACFADLNGDGKNDLVVCGADHCPRYYANTGKPESPKLKSPVVVRAARGRFVLPETVQGRFDIADWDQDGLLDLITGDYDGRLTWYRNTGSKTLPAFGATGVVFRRNGVAIHEPYNVHPRVFDFNLDGLPDLSYGMNWGFVKMQVNPGEPGVTNFPREIFLKDVNGAQLNIRELIQDDTIPEFADLTGDGVVDLVSGGMNGKLLFMEGVSYRQLLDQIEVMMTSHQSDLATFLRDNAAFREKLIGLHHGLRNLTYLPLQDRQVIRDWYRDHIARFPQYLRKQELDTAIDACLPYLAAQVWINLFESMPDSASHRRETAASCGFSGLHVELLVDLGLFYIENSRSSVRSQQALYDLAKAIPPELQIVEVVTQDDFLRPPKGRSLRIESRAGVNLFAQVGESSEGFPADATPTLIDGFCVVVAHELNHNIEHAAGRIYPWFWQRKFELLEQAAPPDVVFRDRKKAGLGFDLNATQARFRAKGLWDGNSANWTETYQRYWTSGGGAGFERHWLRDNLSFCIENPQEAFATLANQYFNSSRTMLELAEKRWRQGDPSGLNQVLFFAEVYSLGKSETIFYRIDTAAYVDHKRIPIERDEYGHIRSLLLPDVRYDFTLDEQGNVLDCRTSQAKSPD</sequence>
<keyword evidence="1" id="KW-0732">Signal</keyword>
<dbReference type="EMBL" id="FOQD01000024">
    <property type="protein sequence ID" value="SFJ57284.1"/>
    <property type="molecule type" value="Genomic_DNA"/>
</dbReference>
<dbReference type="PANTHER" id="PTHR44103">
    <property type="entry name" value="PROPROTEIN CONVERTASE P"/>
    <property type="match status" value="1"/>
</dbReference>
<feature type="region of interest" description="Disordered" evidence="2">
    <location>
        <begin position="45"/>
        <end position="75"/>
    </location>
</feature>
<keyword evidence="4" id="KW-1185">Reference proteome</keyword>
<protein>
    <submittedName>
        <fullName evidence="3">Repeat domain-containing protein</fullName>
    </submittedName>
</protein>
<dbReference type="OrthoDB" id="41724at2"/>
<dbReference type="Proteomes" id="UP000199518">
    <property type="component" value="Unassembled WGS sequence"/>
</dbReference>
<dbReference type="Pfam" id="PF13517">
    <property type="entry name" value="FG-GAP_3"/>
    <property type="match status" value="2"/>
</dbReference>
<dbReference type="STRING" id="1576369.SAMN05421753_1249"/>
<evidence type="ECO:0000313" key="4">
    <source>
        <dbReference type="Proteomes" id="UP000199518"/>
    </source>
</evidence>
<evidence type="ECO:0000256" key="2">
    <source>
        <dbReference type="SAM" id="MobiDB-lite"/>
    </source>
</evidence>